<dbReference type="Proteomes" id="UP000317169">
    <property type="component" value="Unassembled WGS sequence"/>
</dbReference>
<dbReference type="OrthoDB" id="1099258at2"/>
<dbReference type="AlphaFoldDB" id="A0A507ZLY6"/>
<dbReference type="EMBL" id="VIAR01000008">
    <property type="protein sequence ID" value="TQD38500.1"/>
    <property type="molecule type" value="Genomic_DNA"/>
</dbReference>
<dbReference type="RefSeq" id="WP_141421927.1">
    <property type="nucleotide sequence ID" value="NZ_VIAR01000008.1"/>
</dbReference>
<organism evidence="2 3">
    <name type="scientific">Haloflavibacter putidus</name>
    <dbReference type="NCBI Taxonomy" id="2576776"/>
    <lineage>
        <taxon>Bacteria</taxon>
        <taxon>Pseudomonadati</taxon>
        <taxon>Bacteroidota</taxon>
        <taxon>Flavobacteriia</taxon>
        <taxon>Flavobacteriales</taxon>
        <taxon>Flavobacteriaceae</taxon>
        <taxon>Haloflavibacter</taxon>
    </lineage>
</organism>
<name>A0A507ZLY6_9FLAO</name>
<evidence type="ECO:0000256" key="1">
    <source>
        <dbReference type="SAM" id="SignalP"/>
    </source>
</evidence>
<comment type="caution">
    <text evidence="2">The sequence shown here is derived from an EMBL/GenBank/DDBJ whole genome shotgun (WGS) entry which is preliminary data.</text>
</comment>
<feature type="signal peptide" evidence="1">
    <location>
        <begin position="1"/>
        <end position="23"/>
    </location>
</feature>
<keyword evidence="1" id="KW-0732">Signal</keyword>
<protein>
    <recommendedName>
        <fullName evidence="4">Beta-lactamase-inhibitor-like PepSY-like domain-containing protein</fullName>
    </recommendedName>
</protein>
<keyword evidence="3" id="KW-1185">Reference proteome</keyword>
<evidence type="ECO:0000313" key="2">
    <source>
        <dbReference type="EMBL" id="TQD38500.1"/>
    </source>
</evidence>
<accession>A0A507ZLY6</accession>
<sequence>MMKKQTITAILACALIGFPLVKVQGGQAEVAKPLSIILVNEFQPIKTTKVPTAVKKAIAEDFSGATLTKAFSNDSEEYKLVLKLNGQSQAKTVFANQNGKWIRRPQV</sequence>
<reference evidence="2 3" key="1">
    <citation type="submission" date="2019-06" db="EMBL/GenBank/DDBJ databases">
        <title>Flavibacter putida gen. nov., sp. nov., a novel marine bacterium of the family Flavobacteriaceae isolated from coastal seawater.</title>
        <authorList>
            <person name="Feng X."/>
        </authorList>
    </citation>
    <scope>NUCLEOTIDE SEQUENCE [LARGE SCALE GENOMIC DNA]</scope>
    <source>
        <strain evidence="2 3">PLHSN227</strain>
    </source>
</reference>
<proteinExistence type="predicted"/>
<feature type="chain" id="PRO_5021398993" description="Beta-lactamase-inhibitor-like PepSY-like domain-containing protein" evidence="1">
    <location>
        <begin position="24"/>
        <end position="107"/>
    </location>
</feature>
<dbReference type="SUPFAM" id="SSF160574">
    <property type="entry name" value="BT0923-like"/>
    <property type="match status" value="1"/>
</dbReference>
<gene>
    <name evidence="2" type="ORF">FKR84_08760</name>
</gene>
<evidence type="ECO:0008006" key="4">
    <source>
        <dbReference type="Google" id="ProtNLM"/>
    </source>
</evidence>
<evidence type="ECO:0000313" key="3">
    <source>
        <dbReference type="Proteomes" id="UP000317169"/>
    </source>
</evidence>